<dbReference type="GO" id="GO:0003682">
    <property type="term" value="F:chromatin binding"/>
    <property type="evidence" value="ECO:0007669"/>
    <property type="project" value="InterPro"/>
</dbReference>
<dbReference type="GO" id="GO:0003677">
    <property type="term" value="F:DNA binding"/>
    <property type="evidence" value="ECO:0007669"/>
    <property type="project" value="UniProtKB-KW"/>
</dbReference>
<dbReference type="GO" id="GO:0005634">
    <property type="term" value="C:nucleus"/>
    <property type="evidence" value="ECO:0007669"/>
    <property type="project" value="UniProtKB-SubCell"/>
</dbReference>
<dbReference type="GO" id="GO:0044027">
    <property type="term" value="P:negative regulation of gene expression via chromosomal CpG island methylation"/>
    <property type="evidence" value="ECO:0007669"/>
    <property type="project" value="TreeGrafter"/>
</dbReference>
<sequence length="1209" mass="136339">MPGDCYAPEDTLLEGEDDASDTDDVPVRLLHDVCIVEQISGEMVPLAQLLELQLGQAGGYIATGRARPWEEDGEYDEDDDNDEEGSEDGSNDGNISDQSTPTYIRTTRILEFTFYHYDNGEMNQNIYIRTKAAWYILGKPSALYREYYAPLWVQVYILHLVITEALREARITYDEFINKFDQLSSQRNPVVSVEEILGRRLNRDDIEQDNVRAFLASVIWLLVEDCGLEIKRSLLLKYLTSGVSAPAASRPKAPRNDSRDSTTSTAKSRSTAPRQAKATVITPTVGRVAEQLFNNPFLVIGESQEAQGVEEEIQDVKEHNEDPTSIVWGSPAVGNNNYYTSVKIDGVEYEASAGETVMVIPGEDPDRARAQNDKTDAAQSPNEYGNQLWFCQIFYFFEKNGKKLFHGQWLVHGSKTILQEAAHSKSLYLINSCATNPVASIFKKCEVRVLRSDEKEPHDNRDPRSEDYHCGFRWDEEHAAFVNLPTDEEYNIAFQTLPSHQPCFSCGLEAMKAEAHRIRRLRHGFTLHNVAYHYHDFIYIKPSSPDTNLLEIGQIMGVSDDGSDIFKVQIRYLGRYDDYAQDPTKSEEVTFDERQLYVTSRIGEINPERLDGRCYVRHLRSQRDINNWIEHDNHFYVNRKGDPKRGLFRMEESDLEYCHECLGAREDELARAKSLFGQNEPLRGLELFSGAGGLGTGMDLSGYVETKWAVEYSLAAAKTYDRNHPQTKVYCQDSSLLLKHAIETHQGKEPPPLLSNDGKTKCPAMPNKDEVDFIFGGPPCQSFSGANHSKAIDDIRSTMPCNMLSYLEHYNADYLLLENVRGLITYPLLSEQIGRVFVGGIKSGVVKFIMRTLIALGYQVHWKLLQAGQYGAPQNRPRVIFWAAKRGIPLPKHPVPVYAWKQGATRPVLPIGTRMPPPSRSLVPGESHQCAPLKPITVGAAIGDLPKFDWYGINPHRVIAKTKADEQFDLKRLRELNIPCVDAVYHGAGSNELEMYPGYPDGVEYATKPQNRYQKWLRKEMGEGEKVQGHYTKRFSEPVVEATTTVPLEEGADHNDIPKELRPTSANKLGQKHVFYGRLLSDGHFSCTMTTLDPRTKNARPLHPNQRRMVTIRECARAQGFPDHYIFEYANTGSQVYGDVSFTFLAKPSIPDLPRAANSADWQCSSRTSGACNRKRAGGSTHTTMAGRNGETSKRGKSDTLKIICHNIQ</sequence>
<dbReference type="InterPro" id="IPR001025">
    <property type="entry name" value="BAH_dom"/>
</dbReference>
<feature type="compositionally biased region" description="Acidic residues" evidence="12">
    <location>
        <begin position="71"/>
        <end position="90"/>
    </location>
</feature>
<evidence type="ECO:0000256" key="8">
    <source>
        <dbReference type="PIRSR" id="PIRSR037404-1"/>
    </source>
</evidence>
<evidence type="ECO:0000256" key="3">
    <source>
        <dbReference type="ARBA" id="ARBA00022679"/>
    </source>
</evidence>
<evidence type="ECO:0000256" key="4">
    <source>
        <dbReference type="ARBA" id="ARBA00022691"/>
    </source>
</evidence>
<evidence type="ECO:0000259" key="13">
    <source>
        <dbReference type="PROSITE" id="PS51038"/>
    </source>
</evidence>
<dbReference type="PRINTS" id="PR00105">
    <property type="entry name" value="C5METTRFRASE"/>
</dbReference>
<feature type="active site" evidence="8 9">
    <location>
        <position position="780"/>
    </location>
</feature>
<dbReference type="EC" id="2.1.1.37" evidence="11"/>
<dbReference type="InterPro" id="IPR043151">
    <property type="entry name" value="BAH_sf"/>
</dbReference>
<dbReference type="InterPro" id="IPR050390">
    <property type="entry name" value="C5-Methyltransferase"/>
</dbReference>
<dbReference type="PIRSF" id="PIRSF037404">
    <property type="entry name" value="DNMT1"/>
    <property type="match status" value="1"/>
</dbReference>
<dbReference type="AlphaFoldDB" id="A0A9P6CA35"/>
<feature type="region of interest" description="Disordered" evidence="12">
    <location>
        <begin position="1173"/>
        <end position="1198"/>
    </location>
</feature>
<comment type="subcellular location">
    <subcellularLocation>
        <location evidence="1">Nucleus</location>
    </subcellularLocation>
</comment>
<keyword evidence="7" id="KW-0539">Nucleus</keyword>
<organism evidence="14 15">
    <name type="scientific">Macrolepiota fuliginosa MF-IS2</name>
    <dbReference type="NCBI Taxonomy" id="1400762"/>
    <lineage>
        <taxon>Eukaryota</taxon>
        <taxon>Fungi</taxon>
        <taxon>Dikarya</taxon>
        <taxon>Basidiomycota</taxon>
        <taxon>Agaricomycotina</taxon>
        <taxon>Agaricomycetes</taxon>
        <taxon>Agaricomycetidae</taxon>
        <taxon>Agaricales</taxon>
        <taxon>Agaricineae</taxon>
        <taxon>Agaricaceae</taxon>
        <taxon>Macrolepiota</taxon>
    </lineage>
</organism>
<keyword evidence="2 9" id="KW-0489">Methyltransferase</keyword>
<dbReference type="EMBL" id="MU151053">
    <property type="protein sequence ID" value="KAF9454585.1"/>
    <property type="molecule type" value="Genomic_DNA"/>
</dbReference>
<dbReference type="GO" id="GO:0032259">
    <property type="term" value="P:methylation"/>
    <property type="evidence" value="ECO:0007669"/>
    <property type="project" value="UniProtKB-KW"/>
</dbReference>
<dbReference type="NCBIfam" id="TIGR00675">
    <property type="entry name" value="dcm"/>
    <property type="match status" value="1"/>
</dbReference>
<evidence type="ECO:0000256" key="12">
    <source>
        <dbReference type="SAM" id="MobiDB-lite"/>
    </source>
</evidence>
<keyword evidence="5" id="KW-0677">Repeat</keyword>
<feature type="compositionally biased region" description="Acidic residues" evidence="12">
    <location>
        <begin position="11"/>
        <end position="24"/>
    </location>
</feature>
<evidence type="ECO:0000256" key="7">
    <source>
        <dbReference type="ARBA" id="ARBA00023242"/>
    </source>
</evidence>
<evidence type="ECO:0000256" key="10">
    <source>
        <dbReference type="RuleBase" id="RU000416"/>
    </source>
</evidence>
<dbReference type="InterPro" id="IPR018117">
    <property type="entry name" value="C5_DNA_meth_AS"/>
</dbReference>
<evidence type="ECO:0000256" key="6">
    <source>
        <dbReference type="ARBA" id="ARBA00023125"/>
    </source>
</evidence>
<comment type="caution">
    <text evidence="14">The sequence shown here is derived from an EMBL/GenBank/DDBJ whole genome shotgun (WGS) entry which is preliminary data.</text>
</comment>
<comment type="similarity">
    <text evidence="9 10">Belongs to the class I-like SAM-binding methyltransferase superfamily. C5-methyltransferase family.</text>
</comment>
<dbReference type="SMART" id="SM00439">
    <property type="entry name" value="BAH"/>
    <property type="match status" value="2"/>
</dbReference>
<evidence type="ECO:0000313" key="15">
    <source>
        <dbReference type="Proteomes" id="UP000807342"/>
    </source>
</evidence>
<feature type="region of interest" description="Disordered" evidence="12">
    <location>
        <begin position="65"/>
        <end position="100"/>
    </location>
</feature>
<evidence type="ECO:0000256" key="5">
    <source>
        <dbReference type="ARBA" id="ARBA00022737"/>
    </source>
</evidence>
<protein>
    <recommendedName>
        <fullName evidence="11">Cytosine-specific methyltransferase</fullName>
        <ecNumber evidence="11">2.1.1.37</ecNumber>
    </recommendedName>
</protein>
<dbReference type="GO" id="GO:0006346">
    <property type="term" value="P:DNA methylation-dependent constitutive heterochromatin formation"/>
    <property type="evidence" value="ECO:0007669"/>
    <property type="project" value="InterPro"/>
</dbReference>
<dbReference type="PROSITE" id="PS51679">
    <property type="entry name" value="SAM_MT_C5"/>
    <property type="match status" value="1"/>
</dbReference>
<dbReference type="PROSITE" id="PS00094">
    <property type="entry name" value="C5_MTASE_1"/>
    <property type="match status" value="1"/>
</dbReference>
<keyword evidence="4 9" id="KW-0949">S-adenosyl-L-methionine</keyword>
<evidence type="ECO:0000256" key="2">
    <source>
        <dbReference type="ARBA" id="ARBA00022603"/>
    </source>
</evidence>
<dbReference type="Gene3D" id="3.90.120.10">
    <property type="entry name" value="DNA Methylase, subunit A, domain 2"/>
    <property type="match status" value="1"/>
</dbReference>
<keyword evidence="3 9" id="KW-0808">Transferase</keyword>
<evidence type="ECO:0000256" key="11">
    <source>
        <dbReference type="RuleBase" id="RU000417"/>
    </source>
</evidence>
<name>A0A9P6CA35_9AGAR</name>
<dbReference type="SUPFAM" id="SSF53335">
    <property type="entry name" value="S-adenosyl-L-methionine-dependent methyltransferases"/>
    <property type="match status" value="1"/>
</dbReference>
<keyword evidence="15" id="KW-1185">Reference proteome</keyword>
<dbReference type="Gene3D" id="2.30.30.490">
    <property type="match status" value="2"/>
</dbReference>
<dbReference type="InterPro" id="IPR022702">
    <property type="entry name" value="Cytosine_MeTrfase1_RFD"/>
</dbReference>
<feature type="domain" description="BAH" evidence="13">
    <location>
        <begin position="530"/>
        <end position="652"/>
    </location>
</feature>
<proteinExistence type="inferred from homology"/>
<evidence type="ECO:0000313" key="14">
    <source>
        <dbReference type="EMBL" id="KAF9454585.1"/>
    </source>
</evidence>
<dbReference type="Gene3D" id="3.40.50.150">
    <property type="entry name" value="Vaccinia Virus protein VP39"/>
    <property type="match status" value="1"/>
</dbReference>
<dbReference type="InterPro" id="IPR029063">
    <property type="entry name" value="SAM-dependent_MTases_sf"/>
</dbReference>
<dbReference type="PANTHER" id="PTHR10629">
    <property type="entry name" value="CYTOSINE-SPECIFIC METHYLTRANSFERASE"/>
    <property type="match status" value="1"/>
</dbReference>
<dbReference type="OrthoDB" id="5376140at2759"/>
<evidence type="ECO:0000256" key="1">
    <source>
        <dbReference type="ARBA" id="ARBA00004123"/>
    </source>
</evidence>
<reference evidence="14" key="1">
    <citation type="submission" date="2020-11" db="EMBL/GenBank/DDBJ databases">
        <authorList>
            <consortium name="DOE Joint Genome Institute"/>
            <person name="Ahrendt S."/>
            <person name="Riley R."/>
            <person name="Andreopoulos W."/>
            <person name="Labutti K."/>
            <person name="Pangilinan J."/>
            <person name="Ruiz-Duenas F.J."/>
            <person name="Barrasa J.M."/>
            <person name="Sanchez-Garcia M."/>
            <person name="Camarero S."/>
            <person name="Miyauchi S."/>
            <person name="Serrano A."/>
            <person name="Linde D."/>
            <person name="Babiker R."/>
            <person name="Drula E."/>
            <person name="Ayuso-Fernandez I."/>
            <person name="Pacheco R."/>
            <person name="Padilla G."/>
            <person name="Ferreira P."/>
            <person name="Barriuso J."/>
            <person name="Kellner H."/>
            <person name="Castanera R."/>
            <person name="Alfaro M."/>
            <person name="Ramirez L."/>
            <person name="Pisabarro A.G."/>
            <person name="Kuo A."/>
            <person name="Tritt A."/>
            <person name="Lipzen A."/>
            <person name="He G."/>
            <person name="Yan M."/>
            <person name="Ng V."/>
            <person name="Cullen D."/>
            <person name="Martin F."/>
            <person name="Rosso M.-N."/>
            <person name="Henrissat B."/>
            <person name="Hibbett D."/>
            <person name="Martinez A.T."/>
            <person name="Grigoriev I.V."/>
        </authorList>
    </citation>
    <scope>NUCLEOTIDE SEQUENCE</scope>
    <source>
        <strain evidence="14">MF-IS2</strain>
    </source>
</reference>
<dbReference type="Proteomes" id="UP000807342">
    <property type="component" value="Unassembled WGS sequence"/>
</dbReference>
<feature type="compositionally biased region" description="Low complexity" evidence="12">
    <location>
        <begin position="261"/>
        <end position="272"/>
    </location>
</feature>
<comment type="catalytic activity">
    <reaction evidence="11">
        <text>a 2'-deoxycytidine in DNA + S-adenosyl-L-methionine = a 5-methyl-2'-deoxycytidine in DNA + S-adenosyl-L-homocysteine + H(+)</text>
        <dbReference type="Rhea" id="RHEA:13681"/>
        <dbReference type="Rhea" id="RHEA-COMP:11369"/>
        <dbReference type="Rhea" id="RHEA-COMP:11370"/>
        <dbReference type="ChEBI" id="CHEBI:15378"/>
        <dbReference type="ChEBI" id="CHEBI:57856"/>
        <dbReference type="ChEBI" id="CHEBI:59789"/>
        <dbReference type="ChEBI" id="CHEBI:85452"/>
        <dbReference type="ChEBI" id="CHEBI:85454"/>
        <dbReference type="EC" id="2.1.1.37"/>
    </reaction>
</comment>
<dbReference type="Pfam" id="PF00145">
    <property type="entry name" value="DNA_methylase"/>
    <property type="match status" value="1"/>
</dbReference>
<gene>
    <name evidence="14" type="ORF">P691DRAFT_835080</name>
</gene>
<dbReference type="PROSITE" id="PS51038">
    <property type="entry name" value="BAH"/>
    <property type="match status" value="2"/>
</dbReference>
<feature type="region of interest" description="Disordered" evidence="12">
    <location>
        <begin position="1"/>
        <end position="24"/>
    </location>
</feature>
<dbReference type="Pfam" id="PF12047">
    <property type="entry name" value="DNMT1-RFD"/>
    <property type="match status" value="1"/>
</dbReference>
<dbReference type="PANTHER" id="PTHR10629:SF52">
    <property type="entry name" value="DNA (CYTOSINE-5)-METHYLTRANSFERASE 1"/>
    <property type="match status" value="1"/>
</dbReference>
<feature type="domain" description="BAH" evidence="13">
    <location>
        <begin position="367"/>
        <end position="485"/>
    </location>
</feature>
<accession>A0A9P6CA35</accession>
<dbReference type="InterPro" id="IPR001525">
    <property type="entry name" value="C5_MeTfrase"/>
</dbReference>
<dbReference type="GO" id="GO:0003886">
    <property type="term" value="F:DNA (cytosine-5-)-methyltransferase activity"/>
    <property type="evidence" value="ECO:0007669"/>
    <property type="project" value="UniProtKB-EC"/>
</dbReference>
<evidence type="ECO:0000256" key="9">
    <source>
        <dbReference type="PROSITE-ProRule" id="PRU01016"/>
    </source>
</evidence>
<feature type="region of interest" description="Disordered" evidence="12">
    <location>
        <begin position="245"/>
        <end position="278"/>
    </location>
</feature>
<dbReference type="Pfam" id="PF01426">
    <property type="entry name" value="BAH"/>
    <property type="match status" value="1"/>
</dbReference>
<keyword evidence="6" id="KW-0238">DNA-binding</keyword>